<dbReference type="InterPro" id="IPR001789">
    <property type="entry name" value="Sig_transdc_resp-reg_receiver"/>
</dbReference>
<reference evidence="11 12" key="1">
    <citation type="submission" date="2013-03" db="EMBL/GenBank/DDBJ databases">
        <title>Draft genome sequence of Gracibacillus halophilus YIM-C55.5, a moderately halophilic and thermophilic organism from the Xiaochaidamu salt lake.</title>
        <authorList>
            <person name="Sugumar T."/>
            <person name="Polireddy D.R."/>
            <person name="Antony A."/>
            <person name="Madhava Y.R."/>
            <person name="Sivakumar N."/>
        </authorList>
    </citation>
    <scope>NUCLEOTIDE SEQUENCE [LARGE SCALE GENOMIC DNA]</scope>
    <source>
        <strain evidence="11 12">YIM-C55.5</strain>
    </source>
</reference>
<dbReference type="InterPro" id="IPR016032">
    <property type="entry name" value="Sig_transdc_resp-reg_C-effctor"/>
</dbReference>
<accession>N4WBI3</accession>
<evidence type="ECO:0000256" key="6">
    <source>
        <dbReference type="ARBA" id="ARBA00023163"/>
    </source>
</evidence>
<sequence>MQIYIVEDDDKIGSILQDFLKKYNYDVAIANDFDAVQQEFEDIQPELVLLDINLPRFDGFYWCRKIRSVSTCPIIFISARDSGMDQVMAIENGADDYITKPFQLEVVLAKIKSLFRRVYGEYRTSQPSEWIDIEGLILNKASFTLSYQDKYEWLTKKECLLAQALLEYPNQVISREYLLEKLWDEQDFVDDNTLSVNITRLRKKFSSLALMMPFLPYVVLVINWKRCGNDDRIFTRSIKLDSVFLLTNGITNDCCPFSDFITWFSHSYRYTDLYFHPCHRVFTHFSSLSLC</sequence>
<dbReference type="InterPro" id="IPR036388">
    <property type="entry name" value="WH-like_DNA-bd_sf"/>
</dbReference>
<feature type="domain" description="OmpR/PhoB-type" evidence="10">
    <location>
        <begin position="128"/>
        <end position="233"/>
    </location>
</feature>
<dbReference type="eggNOG" id="COG0745">
    <property type="taxonomic scope" value="Bacteria"/>
</dbReference>
<dbReference type="CDD" id="cd00383">
    <property type="entry name" value="trans_reg_C"/>
    <property type="match status" value="1"/>
</dbReference>
<dbReference type="STRING" id="1308866.J416_09956"/>
<evidence type="ECO:0000313" key="12">
    <source>
        <dbReference type="Proteomes" id="UP000012283"/>
    </source>
</evidence>
<comment type="caution">
    <text evidence="11">The sequence shown here is derived from an EMBL/GenBank/DDBJ whole genome shotgun (WGS) entry which is preliminary data.</text>
</comment>
<dbReference type="InterPro" id="IPR011006">
    <property type="entry name" value="CheY-like_superfamily"/>
</dbReference>
<dbReference type="Gene3D" id="6.10.250.690">
    <property type="match status" value="1"/>
</dbReference>
<proteinExistence type="predicted"/>
<dbReference type="Gene3D" id="3.40.50.2300">
    <property type="match status" value="1"/>
</dbReference>
<evidence type="ECO:0000256" key="7">
    <source>
        <dbReference type="PROSITE-ProRule" id="PRU00169"/>
    </source>
</evidence>
<evidence type="ECO:0000256" key="4">
    <source>
        <dbReference type="ARBA" id="ARBA00023015"/>
    </source>
</evidence>
<evidence type="ECO:0000259" key="9">
    <source>
        <dbReference type="PROSITE" id="PS50110"/>
    </source>
</evidence>
<dbReference type="GO" id="GO:0000156">
    <property type="term" value="F:phosphorelay response regulator activity"/>
    <property type="evidence" value="ECO:0007669"/>
    <property type="project" value="TreeGrafter"/>
</dbReference>
<dbReference type="GO" id="GO:0006355">
    <property type="term" value="P:regulation of DNA-templated transcription"/>
    <property type="evidence" value="ECO:0007669"/>
    <property type="project" value="InterPro"/>
</dbReference>
<feature type="DNA-binding region" description="OmpR/PhoB-type" evidence="8">
    <location>
        <begin position="128"/>
        <end position="233"/>
    </location>
</feature>
<keyword evidence="3" id="KW-0902">Two-component regulatory system</keyword>
<evidence type="ECO:0000256" key="2">
    <source>
        <dbReference type="ARBA" id="ARBA00022553"/>
    </source>
</evidence>
<dbReference type="CDD" id="cd18159">
    <property type="entry name" value="REC_OmpR_NsrR-like"/>
    <property type="match status" value="1"/>
</dbReference>
<feature type="domain" description="Response regulatory" evidence="9">
    <location>
        <begin position="2"/>
        <end position="115"/>
    </location>
</feature>
<dbReference type="SUPFAM" id="SSF46894">
    <property type="entry name" value="C-terminal effector domain of the bipartite response regulators"/>
    <property type="match status" value="1"/>
</dbReference>
<dbReference type="PANTHER" id="PTHR48111:SF40">
    <property type="entry name" value="PHOSPHATE REGULON TRANSCRIPTIONAL REGULATORY PROTEIN PHOB"/>
    <property type="match status" value="1"/>
</dbReference>
<keyword evidence="5 8" id="KW-0238">DNA-binding</keyword>
<comment type="subcellular location">
    <subcellularLocation>
        <location evidence="1">Cytoplasm</location>
    </subcellularLocation>
</comment>
<protein>
    <submittedName>
        <fullName evidence="11">Two component transcriptional regulator</fullName>
    </submittedName>
</protein>
<dbReference type="Gene3D" id="1.10.10.10">
    <property type="entry name" value="Winged helix-like DNA-binding domain superfamily/Winged helix DNA-binding domain"/>
    <property type="match status" value="1"/>
</dbReference>
<evidence type="ECO:0000256" key="1">
    <source>
        <dbReference type="ARBA" id="ARBA00004496"/>
    </source>
</evidence>
<dbReference type="Proteomes" id="UP000012283">
    <property type="component" value="Unassembled WGS sequence"/>
</dbReference>
<keyword evidence="4" id="KW-0805">Transcription regulation</keyword>
<feature type="modified residue" description="4-aspartylphosphate" evidence="7">
    <location>
        <position position="51"/>
    </location>
</feature>
<evidence type="ECO:0000259" key="10">
    <source>
        <dbReference type="PROSITE" id="PS51755"/>
    </source>
</evidence>
<dbReference type="GO" id="GO:0000976">
    <property type="term" value="F:transcription cis-regulatory region binding"/>
    <property type="evidence" value="ECO:0007669"/>
    <property type="project" value="TreeGrafter"/>
</dbReference>
<dbReference type="GO" id="GO:0032993">
    <property type="term" value="C:protein-DNA complex"/>
    <property type="evidence" value="ECO:0007669"/>
    <property type="project" value="TreeGrafter"/>
</dbReference>
<dbReference type="AlphaFoldDB" id="N4WBI3"/>
<keyword evidence="2 7" id="KW-0597">Phosphoprotein</keyword>
<evidence type="ECO:0000256" key="8">
    <source>
        <dbReference type="PROSITE-ProRule" id="PRU01091"/>
    </source>
</evidence>
<dbReference type="PANTHER" id="PTHR48111">
    <property type="entry name" value="REGULATOR OF RPOS"/>
    <property type="match status" value="1"/>
</dbReference>
<dbReference type="EMBL" id="APML01000037">
    <property type="protein sequence ID" value="ENH96594.1"/>
    <property type="molecule type" value="Genomic_DNA"/>
</dbReference>
<evidence type="ECO:0000313" key="11">
    <source>
        <dbReference type="EMBL" id="ENH96594.1"/>
    </source>
</evidence>
<dbReference type="InterPro" id="IPR001867">
    <property type="entry name" value="OmpR/PhoB-type_DNA-bd"/>
</dbReference>
<dbReference type="SMART" id="SM00862">
    <property type="entry name" value="Trans_reg_C"/>
    <property type="match status" value="1"/>
</dbReference>
<dbReference type="PROSITE" id="PS51755">
    <property type="entry name" value="OMPR_PHOB"/>
    <property type="match status" value="1"/>
</dbReference>
<evidence type="ECO:0000256" key="3">
    <source>
        <dbReference type="ARBA" id="ARBA00023012"/>
    </source>
</evidence>
<dbReference type="InterPro" id="IPR039420">
    <property type="entry name" value="WalR-like"/>
</dbReference>
<gene>
    <name evidence="11" type="ORF">J416_09956</name>
</gene>
<dbReference type="Pfam" id="PF00486">
    <property type="entry name" value="Trans_reg_C"/>
    <property type="match status" value="1"/>
</dbReference>
<dbReference type="PATRIC" id="fig|1308866.3.peg.2020"/>
<evidence type="ECO:0000256" key="5">
    <source>
        <dbReference type="ARBA" id="ARBA00023125"/>
    </source>
</evidence>
<dbReference type="PROSITE" id="PS50110">
    <property type="entry name" value="RESPONSE_REGULATORY"/>
    <property type="match status" value="1"/>
</dbReference>
<keyword evidence="6" id="KW-0804">Transcription</keyword>
<dbReference type="Pfam" id="PF00072">
    <property type="entry name" value="Response_reg"/>
    <property type="match status" value="1"/>
</dbReference>
<dbReference type="GO" id="GO:0005829">
    <property type="term" value="C:cytosol"/>
    <property type="evidence" value="ECO:0007669"/>
    <property type="project" value="TreeGrafter"/>
</dbReference>
<keyword evidence="12" id="KW-1185">Reference proteome</keyword>
<dbReference type="SUPFAM" id="SSF52172">
    <property type="entry name" value="CheY-like"/>
    <property type="match status" value="1"/>
</dbReference>
<organism evidence="11 12">
    <name type="scientific">Gracilibacillus halophilus YIM-C55.5</name>
    <dbReference type="NCBI Taxonomy" id="1308866"/>
    <lineage>
        <taxon>Bacteria</taxon>
        <taxon>Bacillati</taxon>
        <taxon>Bacillota</taxon>
        <taxon>Bacilli</taxon>
        <taxon>Bacillales</taxon>
        <taxon>Bacillaceae</taxon>
        <taxon>Gracilibacillus</taxon>
    </lineage>
</organism>
<name>N4WBI3_9BACI</name>
<dbReference type="SMART" id="SM00448">
    <property type="entry name" value="REC"/>
    <property type="match status" value="1"/>
</dbReference>